<gene>
    <name evidence="5" type="ORF">ANE_LOCUS8974</name>
</gene>
<dbReference type="OrthoDB" id="193499at2759"/>
<reference evidence="5" key="1">
    <citation type="submission" date="2019-07" db="EMBL/GenBank/DDBJ databases">
        <authorList>
            <person name="Dittberner H."/>
        </authorList>
    </citation>
    <scope>NUCLEOTIDE SEQUENCE [LARGE SCALE GENOMIC DNA]</scope>
</reference>
<name>A0A565BA86_9BRAS</name>
<comment type="similarity">
    <text evidence="1 2">Belongs to the cyclophilin-type PPIase family.</text>
</comment>
<evidence type="ECO:0000256" key="1">
    <source>
        <dbReference type="ARBA" id="ARBA00007365"/>
    </source>
</evidence>
<keyword evidence="2" id="KW-0697">Rotamase</keyword>
<dbReference type="EC" id="5.2.1.8" evidence="2"/>
<comment type="caution">
    <text evidence="5">The sequence shown here is derived from an EMBL/GenBank/DDBJ whole genome shotgun (WGS) entry which is preliminary data.</text>
</comment>
<evidence type="ECO:0000313" key="6">
    <source>
        <dbReference type="Proteomes" id="UP000489600"/>
    </source>
</evidence>
<dbReference type="Proteomes" id="UP000489600">
    <property type="component" value="Unassembled WGS sequence"/>
</dbReference>
<comment type="catalytic activity">
    <reaction evidence="2">
        <text>[protein]-peptidylproline (omega=180) = [protein]-peptidylproline (omega=0)</text>
        <dbReference type="Rhea" id="RHEA:16237"/>
        <dbReference type="Rhea" id="RHEA-COMP:10747"/>
        <dbReference type="Rhea" id="RHEA-COMP:10748"/>
        <dbReference type="ChEBI" id="CHEBI:83833"/>
        <dbReference type="ChEBI" id="CHEBI:83834"/>
        <dbReference type="EC" id="5.2.1.8"/>
    </reaction>
</comment>
<dbReference type="EMBL" id="CABITT030000003">
    <property type="protein sequence ID" value="VVA98529.1"/>
    <property type="molecule type" value="Genomic_DNA"/>
</dbReference>
<dbReference type="PANTHER" id="PTHR11071">
    <property type="entry name" value="PEPTIDYL-PROLYL CIS-TRANS ISOMERASE"/>
    <property type="match status" value="1"/>
</dbReference>
<feature type="region of interest" description="Disordered" evidence="3">
    <location>
        <begin position="1"/>
        <end position="20"/>
    </location>
</feature>
<dbReference type="GO" id="GO:0006457">
    <property type="term" value="P:protein folding"/>
    <property type="evidence" value="ECO:0007669"/>
    <property type="project" value="TreeGrafter"/>
</dbReference>
<protein>
    <recommendedName>
        <fullName evidence="2">Peptidyl-prolyl cis-trans isomerase</fullName>
        <shortName evidence="2">PPIase</shortName>
        <ecNumber evidence="2">5.2.1.8</ecNumber>
    </recommendedName>
</protein>
<dbReference type="SUPFAM" id="SSF50891">
    <property type="entry name" value="Cyclophilin-like"/>
    <property type="match status" value="1"/>
</dbReference>
<dbReference type="GO" id="GO:0003755">
    <property type="term" value="F:peptidyl-prolyl cis-trans isomerase activity"/>
    <property type="evidence" value="ECO:0007669"/>
    <property type="project" value="UniProtKB-UniRule"/>
</dbReference>
<comment type="function">
    <text evidence="2">PPIases accelerate the folding of proteins. It catalyzes the cis-trans isomerization of proline imidic peptide bonds in oligopeptides.</text>
</comment>
<dbReference type="Pfam" id="PF00160">
    <property type="entry name" value="Pro_isomerase"/>
    <property type="match status" value="1"/>
</dbReference>
<keyword evidence="6" id="KW-1185">Reference proteome</keyword>
<dbReference type="InterPro" id="IPR029000">
    <property type="entry name" value="Cyclophilin-like_dom_sf"/>
</dbReference>
<sequence length="148" mass="16730">MDHVRRKYKTLNNPSSENAKDGARLGRIVIELFADTVPRTAENFRCLCTGERGIGTRSGIPLHFKGTTFDDIAPDFTIYGGINPARNRALMDSIYGGPFEDENHERSHDRPGIVSMANGGPNTNGAYFFILLEERPSWSVKLWKDWIW</sequence>
<dbReference type="GO" id="GO:0005737">
    <property type="term" value="C:cytoplasm"/>
    <property type="evidence" value="ECO:0007669"/>
    <property type="project" value="TreeGrafter"/>
</dbReference>
<dbReference type="PROSITE" id="PS50072">
    <property type="entry name" value="CSA_PPIASE_2"/>
    <property type="match status" value="1"/>
</dbReference>
<dbReference type="Gene3D" id="2.40.100.10">
    <property type="entry name" value="Cyclophilin-like"/>
    <property type="match status" value="1"/>
</dbReference>
<accession>A0A565BA86</accession>
<dbReference type="GO" id="GO:0016018">
    <property type="term" value="F:cyclosporin A binding"/>
    <property type="evidence" value="ECO:0007669"/>
    <property type="project" value="TreeGrafter"/>
</dbReference>
<proteinExistence type="inferred from homology"/>
<organism evidence="5 6">
    <name type="scientific">Arabis nemorensis</name>
    <dbReference type="NCBI Taxonomy" id="586526"/>
    <lineage>
        <taxon>Eukaryota</taxon>
        <taxon>Viridiplantae</taxon>
        <taxon>Streptophyta</taxon>
        <taxon>Embryophyta</taxon>
        <taxon>Tracheophyta</taxon>
        <taxon>Spermatophyta</taxon>
        <taxon>Magnoliopsida</taxon>
        <taxon>eudicotyledons</taxon>
        <taxon>Gunneridae</taxon>
        <taxon>Pentapetalae</taxon>
        <taxon>rosids</taxon>
        <taxon>malvids</taxon>
        <taxon>Brassicales</taxon>
        <taxon>Brassicaceae</taxon>
        <taxon>Arabideae</taxon>
        <taxon>Arabis</taxon>
    </lineage>
</organism>
<dbReference type="AlphaFoldDB" id="A0A565BA86"/>
<feature type="domain" description="PPIase cyclophilin-type" evidence="4">
    <location>
        <begin position="21"/>
        <end position="148"/>
    </location>
</feature>
<evidence type="ECO:0000256" key="2">
    <source>
        <dbReference type="RuleBase" id="RU363019"/>
    </source>
</evidence>
<dbReference type="InterPro" id="IPR002130">
    <property type="entry name" value="Cyclophilin-type_PPIase_dom"/>
</dbReference>
<dbReference type="PRINTS" id="PR00153">
    <property type="entry name" value="CSAPPISMRASE"/>
</dbReference>
<evidence type="ECO:0000313" key="5">
    <source>
        <dbReference type="EMBL" id="VVA98529.1"/>
    </source>
</evidence>
<keyword evidence="2" id="KW-0413">Isomerase</keyword>
<evidence type="ECO:0000259" key="4">
    <source>
        <dbReference type="PROSITE" id="PS50072"/>
    </source>
</evidence>
<dbReference type="PANTHER" id="PTHR11071:SF561">
    <property type="entry name" value="PEPTIDYL-PROLYL CIS-TRANS ISOMERASE D-RELATED"/>
    <property type="match status" value="1"/>
</dbReference>
<evidence type="ECO:0000256" key="3">
    <source>
        <dbReference type="SAM" id="MobiDB-lite"/>
    </source>
</evidence>